<dbReference type="InterPro" id="IPR036724">
    <property type="entry name" value="Cobalamin-bd_sf"/>
</dbReference>
<dbReference type="Gene3D" id="1.10.1240.10">
    <property type="entry name" value="Methionine synthase domain"/>
    <property type="match status" value="1"/>
</dbReference>
<dbReference type="Pfam" id="PF02310">
    <property type="entry name" value="B12-binding"/>
    <property type="match status" value="1"/>
</dbReference>
<proteinExistence type="predicted"/>
<dbReference type="Proteomes" id="UP000317550">
    <property type="component" value="Chromosome"/>
</dbReference>
<evidence type="ECO:0000313" key="5">
    <source>
        <dbReference type="Proteomes" id="UP000317550"/>
    </source>
</evidence>
<dbReference type="PROSITE" id="PS51332">
    <property type="entry name" value="B12_BINDING"/>
    <property type="match status" value="1"/>
</dbReference>
<dbReference type="GO" id="GO:0031419">
    <property type="term" value="F:cobalamin binding"/>
    <property type="evidence" value="ECO:0007669"/>
    <property type="project" value="InterPro"/>
</dbReference>
<dbReference type="InterPro" id="IPR009061">
    <property type="entry name" value="DNA-bd_dom_put_sf"/>
</dbReference>
<keyword evidence="5" id="KW-1185">Reference proteome</keyword>
<dbReference type="OrthoDB" id="9800334at2"/>
<accession>A0A516SHB0</accession>
<keyword evidence="1" id="KW-0238">DNA-binding</keyword>
<dbReference type="GO" id="GO:0046872">
    <property type="term" value="F:metal ion binding"/>
    <property type="evidence" value="ECO:0007669"/>
    <property type="project" value="InterPro"/>
</dbReference>
<dbReference type="SMART" id="SM00422">
    <property type="entry name" value="HTH_MERR"/>
    <property type="match status" value="1"/>
</dbReference>
<dbReference type="InterPro" id="IPR047057">
    <property type="entry name" value="MerR_fam"/>
</dbReference>
<dbReference type="SUPFAM" id="SSF46955">
    <property type="entry name" value="Putative DNA-binding domain"/>
    <property type="match status" value="1"/>
</dbReference>
<dbReference type="SUPFAM" id="SSF52242">
    <property type="entry name" value="Cobalamin (vitamin B12)-binding domain"/>
    <property type="match status" value="1"/>
</dbReference>
<gene>
    <name evidence="4" type="ORF">FNU76_14870</name>
</gene>
<dbReference type="KEGG" id="cari:FNU76_14870"/>
<organism evidence="4 5">
    <name type="scientific">Chitinimonas arctica</name>
    <dbReference type="NCBI Taxonomy" id="2594795"/>
    <lineage>
        <taxon>Bacteria</taxon>
        <taxon>Pseudomonadati</taxon>
        <taxon>Pseudomonadota</taxon>
        <taxon>Betaproteobacteria</taxon>
        <taxon>Neisseriales</taxon>
        <taxon>Chitinibacteraceae</taxon>
        <taxon>Chitinimonas</taxon>
    </lineage>
</organism>
<evidence type="ECO:0000259" key="3">
    <source>
        <dbReference type="PROSITE" id="PS51332"/>
    </source>
</evidence>
<evidence type="ECO:0000313" key="4">
    <source>
        <dbReference type="EMBL" id="QDQ27537.1"/>
    </source>
</evidence>
<dbReference type="Gene3D" id="3.40.50.280">
    <property type="entry name" value="Cobalamin-binding domain"/>
    <property type="match status" value="1"/>
</dbReference>
<feature type="domain" description="B12-binding" evidence="3">
    <location>
        <begin position="200"/>
        <end position="323"/>
    </location>
</feature>
<dbReference type="PANTHER" id="PTHR30204:SF97">
    <property type="entry name" value="MERR FAMILY REGULATORY PROTEIN"/>
    <property type="match status" value="1"/>
</dbReference>
<feature type="domain" description="HTH merR-type" evidence="2">
    <location>
        <begin position="28"/>
        <end position="105"/>
    </location>
</feature>
<evidence type="ECO:0000259" key="2">
    <source>
        <dbReference type="PROSITE" id="PS50937"/>
    </source>
</evidence>
<sequence length="323" mass="35690">MAGYRRYHARIVPLLSASVDMSADPLLGLNISAVERETGLSKELLRIWERRYGFPLPARDAQGDRVYPSEQVEKLRLVRRLLDRGLRPSKIVRSEVAELARLLESMGNGDKHGQSAADIDPLIRSLTSRDLGELQRHLQGELVVRGLRDFVAEYMPRANTRIGEAWFSGEIGAWQEHCYVEQIGQTVRMATNALNQPLAPPRVLLTTPAGEQHGLGLLMVEAMLRMQSCQTWSLGVSLPLDDIVMAATEFGCDIIALSLSASFPQREAAELAAVLRQRLPRAISLWLGGAGVAGLKRLPEGVVRIDRLVEIAPAVNAWRAGRP</sequence>
<dbReference type="InterPro" id="IPR000551">
    <property type="entry name" value="MerR-type_HTH_dom"/>
</dbReference>
<dbReference type="EMBL" id="CP041730">
    <property type="protein sequence ID" value="QDQ27537.1"/>
    <property type="molecule type" value="Genomic_DNA"/>
</dbReference>
<dbReference type="AlphaFoldDB" id="A0A516SHB0"/>
<dbReference type="CDD" id="cd02065">
    <property type="entry name" value="B12-binding_like"/>
    <property type="match status" value="1"/>
</dbReference>
<dbReference type="Gene3D" id="1.10.1660.10">
    <property type="match status" value="1"/>
</dbReference>
<dbReference type="Pfam" id="PF13411">
    <property type="entry name" value="MerR_1"/>
    <property type="match status" value="1"/>
</dbReference>
<dbReference type="InterPro" id="IPR036594">
    <property type="entry name" value="Meth_synthase_dom"/>
</dbReference>
<evidence type="ECO:0000256" key="1">
    <source>
        <dbReference type="ARBA" id="ARBA00023125"/>
    </source>
</evidence>
<dbReference type="PANTHER" id="PTHR30204">
    <property type="entry name" value="REDOX-CYCLING DRUG-SENSING TRANSCRIPTIONAL ACTIVATOR SOXR"/>
    <property type="match status" value="1"/>
</dbReference>
<protein>
    <submittedName>
        <fullName evidence="4">MerR family transcriptional regulator</fullName>
    </submittedName>
</protein>
<dbReference type="InterPro" id="IPR006158">
    <property type="entry name" value="Cobalamin-bd"/>
</dbReference>
<dbReference type="PROSITE" id="PS50937">
    <property type="entry name" value="HTH_MERR_2"/>
    <property type="match status" value="1"/>
</dbReference>
<dbReference type="GO" id="GO:0003700">
    <property type="term" value="F:DNA-binding transcription factor activity"/>
    <property type="evidence" value="ECO:0007669"/>
    <property type="project" value="InterPro"/>
</dbReference>
<dbReference type="GO" id="GO:0003677">
    <property type="term" value="F:DNA binding"/>
    <property type="evidence" value="ECO:0007669"/>
    <property type="project" value="UniProtKB-KW"/>
</dbReference>
<reference evidence="5" key="1">
    <citation type="submission" date="2019-07" db="EMBL/GenBank/DDBJ databases">
        <title>Chitinimonas sp. nov., isolated from Ny-Alesund, arctica soil.</title>
        <authorList>
            <person name="Xu Q."/>
            <person name="Peng F."/>
        </authorList>
    </citation>
    <scope>NUCLEOTIDE SEQUENCE [LARGE SCALE GENOMIC DNA]</scope>
    <source>
        <strain evidence="5">R3-44</strain>
    </source>
</reference>
<name>A0A516SHB0_9NEIS</name>